<feature type="chain" id="PRO_5038898931" evidence="1">
    <location>
        <begin position="23"/>
        <end position="162"/>
    </location>
</feature>
<reference evidence="2" key="1">
    <citation type="submission" date="2020-10" db="EMBL/GenBank/DDBJ databases">
        <authorList>
            <person name="Gilroy R."/>
        </authorList>
    </citation>
    <scope>NUCLEOTIDE SEQUENCE</scope>
    <source>
        <strain evidence="2">ChiGjej2B2-16831</strain>
    </source>
</reference>
<proteinExistence type="predicted"/>
<dbReference type="AlphaFoldDB" id="A0A9D1ST14"/>
<evidence type="ECO:0000313" key="2">
    <source>
        <dbReference type="EMBL" id="HIU93716.1"/>
    </source>
</evidence>
<comment type="caution">
    <text evidence="2">The sequence shown here is derived from an EMBL/GenBank/DDBJ whole genome shotgun (WGS) entry which is preliminary data.</text>
</comment>
<keyword evidence="1" id="KW-0732">Signal</keyword>
<name>A0A9D1ST14_9FIRM</name>
<gene>
    <name evidence="2" type="ORF">IAD24_01015</name>
</gene>
<protein>
    <submittedName>
        <fullName evidence="2">Uncharacterized protein</fullName>
    </submittedName>
</protein>
<accession>A0A9D1ST14</accession>
<dbReference type="EMBL" id="DVNZ01000034">
    <property type="protein sequence ID" value="HIU93716.1"/>
    <property type="molecule type" value="Genomic_DNA"/>
</dbReference>
<evidence type="ECO:0000256" key="1">
    <source>
        <dbReference type="SAM" id="SignalP"/>
    </source>
</evidence>
<evidence type="ECO:0000313" key="3">
    <source>
        <dbReference type="Proteomes" id="UP000824128"/>
    </source>
</evidence>
<reference evidence="2" key="2">
    <citation type="journal article" date="2021" name="PeerJ">
        <title>Extensive microbial diversity within the chicken gut microbiome revealed by metagenomics and culture.</title>
        <authorList>
            <person name="Gilroy R."/>
            <person name="Ravi A."/>
            <person name="Getino M."/>
            <person name="Pursley I."/>
            <person name="Horton D.L."/>
            <person name="Alikhan N.F."/>
            <person name="Baker D."/>
            <person name="Gharbi K."/>
            <person name="Hall N."/>
            <person name="Watson M."/>
            <person name="Adriaenssens E.M."/>
            <person name="Foster-Nyarko E."/>
            <person name="Jarju S."/>
            <person name="Secka A."/>
            <person name="Antonio M."/>
            <person name="Oren A."/>
            <person name="Chaudhuri R.R."/>
            <person name="La Ragione R."/>
            <person name="Hildebrand F."/>
            <person name="Pallen M.J."/>
        </authorList>
    </citation>
    <scope>NUCLEOTIDE SEQUENCE</scope>
    <source>
        <strain evidence="2">ChiGjej2B2-16831</strain>
    </source>
</reference>
<organism evidence="2 3">
    <name type="scientific">Candidatus Aphodomorpha intestinavium</name>
    <dbReference type="NCBI Taxonomy" id="2840672"/>
    <lineage>
        <taxon>Bacteria</taxon>
        <taxon>Bacillati</taxon>
        <taxon>Bacillota</taxon>
        <taxon>Clostridia</taxon>
        <taxon>Eubacteriales</taxon>
        <taxon>Candidatus Aphodomorpha</taxon>
    </lineage>
</organism>
<sequence length="162" mass="17227">MKRIRAVKTALVLLLALGAALAACGCSCTVEGGVHTYRTYTFSVETGDRVRLALDTADGYDLSAELPFEISQDGTVLTQGVFIEAAQYESYAAAVAADPDAALIESGERDGNPYLFWRYGMSEYNIALLLDGSRTGVLLGNAVSEASARACFDRLTVALAQD</sequence>
<dbReference type="Proteomes" id="UP000824128">
    <property type="component" value="Unassembled WGS sequence"/>
</dbReference>
<dbReference type="PROSITE" id="PS51257">
    <property type="entry name" value="PROKAR_LIPOPROTEIN"/>
    <property type="match status" value="1"/>
</dbReference>
<feature type="signal peptide" evidence="1">
    <location>
        <begin position="1"/>
        <end position="22"/>
    </location>
</feature>